<dbReference type="InterPro" id="IPR000631">
    <property type="entry name" value="CARKD"/>
</dbReference>
<name>A0A239I2C1_9SPHN</name>
<keyword evidence="3 6" id="KW-0521">NADP</keyword>
<evidence type="ECO:0000256" key="2">
    <source>
        <dbReference type="ARBA" id="ARBA00022840"/>
    </source>
</evidence>
<dbReference type="PROSITE" id="PS51383">
    <property type="entry name" value="YJEF_C_3"/>
    <property type="match status" value="1"/>
</dbReference>
<feature type="domain" description="YjeF C-terminal" evidence="7">
    <location>
        <begin position="6"/>
        <end position="291"/>
    </location>
</feature>
<feature type="binding site" evidence="6">
    <location>
        <position position="231"/>
    </location>
    <ligand>
        <name>AMP</name>
        <dbReference type="ChEBI" id="CHEBI:456215"/>
    </ligand>
</feature>
<feature type="binding site" evidence="6">
    <location>
        <position position="112"/>
    </location>
    <ligand>
        <name>(6S)-NADPHX</name>
        <dbReference type="ChEBI" id="CHEBI:64076"/>
    </ligand>
</feature>
<dbReference type="Proteomes" id="UP000198281">
    <property type="component" value="Unassembled WGS sequence"/>
</dbReference>
<dbReference type="InterPro" id="IPR029056">
    <property type="entry name" value="Ribokinase-like"/>
</dbReference>
<comment type="cofactor">
    <cofactor evidence="6">
        <name>Mg(2+)</name>
        <dbReference type="ChEBI" id="CHEBI:18420"/>
    </cofactor>
</comment>
<proteinExistence type="inferred from homology"/>
<dbReference type="PANTHER" id="PTHR12592">
    <property type="entry name" value="ATP-DEPENDENT (S)-NAD(P)H-HYDRATE DEHYDRATASE FAMILY MEMBER"/>
    <property type="match status" value="1"/>
</dbReference>
<accession>A0A239I2C1</accession>
<dbReference type="EC" id="4.2.1.136" evidence="6"/>
<comment type="catalytic activity">
    <reaction evidence="6">
        <text>(6S)-NADHX + ADP = AMP + phosphate + NADH + H(+)</text>
        <dbReference type="Rhea" id="RHEA:32223"/>
        <dbReference type="ChEBI" id="CHEBI:15378"/>
        <dbReference type="ChEBI" id="CHEBI:43474"/>
        <dbReference type="ChEBI" id="CHEBI:57945"/>
        <dbReference type="ChEBI" id="CHEBI:64074"/>
        <dbReference type="ChEBI" id="CHEBI:456215"/>
        <dbReference type="ChEBI" id="CHEBI:456216"/>
        <dbReference type="EC" id="4.2.1.136"/>
    </reaction>
</comment>
<dbReference type="GO" id="GO:0046496">
    <property type="term" value="P:nicotinamide nucleotide metabolic process"/>
    <property type="evidence" value="ECO:0007669"/>
    <property type="project" value="UniProtKB-UniRule"/>
</dbReference>
<dbReference type="HAMAP" id="MF_01965">
    <property type="entry name" value="NADHX_dehydratase"/>
    <property type="match status" value="1"/>
</dbReference>
<dbReference type="PROSITE" id="PS01050">
    <property type="entry name" value="YJEF_C_2"/>
    <property type="match status" value="1"/>
</dbReference>
<dbReference type="GO" id="GO:0052855">
    <property type="term" value="F:ADP-dependent NAD(P)H-hydrate dehydratase activity"/>
    <property type="evidence" value="ECO:0007669"/>
    <property type="project" value="UniProtKB-UniRule"/>
</dbReference>
<evidence type="ECO:0000259" key="7">
    <source>
        <dbReference type="PROSITE" id="PS51383"/>
    </source>
</evidence>
<feature type="binding site" evidence="6">
    <location>
        <position position="232"/>
    </location>
    <ligand>
        <name>(6S)-NADPHX</name>
        <dbReference type="ChEBI" id="CHEBI:64076"/>
    </ligand>
</feature>
<keyword evidence="8" id="KW-0808">Transferase</keyword>
<keyword evidence="9" id="KW-1185">Reference proteome</keyword>
<keyword evidence="4 6" id="KW-0520">NAD</keyword>
<feature type="binding site" evidence="6">
    <location>
        <begin position="202"/>
        <end position="206"/>
    </location>
    <ligand>
        <name>AMP</name>
        <dbReference type="ChEBI" id="CHEBI:456215"/>
    </ligand>
</feature>
<dbReference type="Gene3D" id="3.40.1190.20">
    <property type="match status" value="1"/>
</dbReference>
<comment type="catalytic activity">
    <reaction evidence="6">
        <text>(6S)-NADPHX + ADP = AMP + phosphate + NADPH + H(+)</text>
        <dbReference type="Rhea" id="RHEA:32235"/>
        <dbReference type="ChEBI" id="CHEBI:15378"/>
        <dbReference type="ChEBI" id="CHEBI:43474"/>
        <dbReference type="ChEBI" id="CHEBI:57783"/>
        <dbReference type="ChEBI" id="CHEBI:64076"/>
        <dbReference type="ChEBI" id="CHEBI:456215"/>
        <dbReference type="ChEBI" id="CHEBI:456216"/>
        <dbReference type="EC" id="4.2.1.136"/>
    </reaction>
</comment>
<feature type="binding site" evidence="6">
    <location>
        <position position="41"/>
    </location>
    <ligand>
        <name>(6S)-NADPHX</name>
        <dbReference type="ChEBI" id="CHEBI:64076"/>
    </ligand>
</feature>
<evidence type="ECO:0000256" key="4">
    <source>
        <dbReference type="ARBA" id="ARBA00023027"/>
    </source>
</evidence>
<evidence type="ECO:0000256" key="5">
    <source>
        <dbReference type="ARBA" id="ARBA00023239"/>
    </source>
</evidence>
<gene>
    <name evidence="6" type="primary">nnrD</name>
    <name evidence="8" type="ORF">SAMN06295912_12111</name>
</gene>
<evidence type="ECO:0000313" key="8">
    <source>
        <dbReference type="EMBL" id="SNS87810.1"/>
    </source>
</evidence>
<keyword evidence="2 6" id="KW-0067">ATP-binding</keyword>
<dbReference type="PANTHER" id="PTHR12592:SF0">
    <property type="entry name" value="ATP-DEPENDENT (S)-NAD(P)H-HYDRATE DEHYDRATASE"/>
    <property type="match status" value="1"/>
</dbReference>
<comment type="similarity">
    <text evidence="6">Belongs to the NnrD/CARKD family.</text>
</comment>
<evidence type="ECO:0000313" key="9">
    <source>
        <dbReference type="Proteomes" id="UP000198281"/>
    </source>
</evidence>
<reference evidence="9" key="1">
    <citation type="submission" date="2017-06" db="EMBL/GenBank/DDBJ databases">
        <authorList>
            <person name="Varghese N."/>
            <person name="Submissions S."/>
        </authorList>
    </citation>
    <scope>NUCLEOTIDE SEQUENCE [LARGE SCALE GENOMIC DNA]</scope>
    <source>
        <strain evidence="9">LNB2</strain>
    </source>
</reference>
<dbReference type="GO" id="GO:0052856">
    <property type="term" value="F:NAD(P)HX epimerase activity"/>
    <property type="evidence" value="ECO:0007669"/>
    <property type="project" value="TreeGrafter"/>
</dbReference>
<dbReference type="OrthoDB" id="9806925at2"/>
<dbReference type="Pfam" id="PF01256">
    <property type="entry name" value="Carb_kinase"/>
    <property type="match status" value="1"/>
</dbReference>
<keyword evidence="1 6" id="KW-0547">Nucleotide-binding</keyword>
<feature type="binding site" evidence="6">
    <location>
        <position position="165"/>
    </location>
    <ligand>
        <name>(6S)-NADPHX</name>
        <dbReference type="ChEBI" id="CHEBI:64076"/>
    </ligand>
</feature>
<comment type="subunit">
    <text evidence="6">Homotetramer.</text>
</comment>
<dbReference type="NCBIfam" id="TIGR00196">
    <property type="entry name" value="yjeF_cterm"/>
    <property type="match status" value="1"/>
</dbReference>
<dbReference type="InterPro" id="IPR017953">
    <property type="entry name" value="Carbohydrate_kinase_pred_CS"/>
</dbReference>
<dbReference type="EMBL" id="FZOS01000021">
    <property type="protein sequence ID" value="SNS87810.1"/>
    <property type="molecule type" value="Genomic_DNA"/>
</dbReference>
<comment type="function">
    <text evidence="6">Catalyzes the dehydration of the S-form of NAD(P)HX at the expense of ADP, which is converted to AMP. Together with NAD(P)HX epimerase, which catalyzes the epimerization of the S- and R-forms, the enzyme allows the repair of both epimers of NAD(P)HX, a damaged form of NAD(P)H that is a result of enzymatic or heat-dependent hydration.</text>
</comment>
<dbReference type="GO" id="GO:0110051">
    <property type="term" value="P:metabolite repair"/>
    <property type="evidence" value="ECO:0007669"/>
    <property type="project" value="TreeGrafter"/>
</dbReference>
<sequence>MIEIDEAWLQANPLPVHRPGTDKNARGRVLLVGGAKFVPGALRLSGEAALRAGCGKLQLATVADVATALGVLMPEAAMMALPAEAEGEIASTAAAILAAPLQGCDTLIIGPGMSEHARTAELVGQLLATPRADLTILLDAAAATCARDLARSIADHEGRVLLTPHFGEMAAITGRSREEIAADPARFARLLSEELGALIVLKSESTIIAAPGRTALTLRSDCVGLATGGSGDVLAGVIGGLMARGADPMTAAAWGVVSHAAAGRHASKLIGPIGFLASDLLGFIPALIDEPFGSDITGPA</sequence>
<dbReference type="CDD" id="cd01171">
    <property type="entry name" value="YXKO-related"/>
    <property type="match status" value="1"/>
</dbReference>
<dbReference type="GO" id="GO:0005524">
    <property type="term" value="F:ATP binding"/>
    <property type="evidence" value="ECO:0007669"/>
    <property type="project" value="UniProtKB-KW"/>
</dbReference>
<evidence type="ECO:0000256" key="3">
    <source>
        <dbReference type="ARBA" id="ARBA00022857"/>
    </source>
</evidence>
<evidence type="ECO:0000256" key="1">
    <source>
        <dbReference type="ARBA" id="ARBA00022741"/>
    </source>
</evidence>
<keyword evidence="8" id="KW-0418">Kinase</keyword>
<organism evidence="8 9">
    <name type="scientific">Edaphosphingomonas laterariae</name>
    <dbReference type="NCBI Taxonomy" id="861865"/>
    <lineage>
        <taxon>Bacteria</taxon>
        <taxon>Pseudomonadati</taxon>
        <taxon>Pseudomonadota</taxon>
        <taxon>Alphaproteobacteria</taxon>
        <taxon>Sphingomonadales</taxon>
        <taxon>Rhizorhabdaceae</taxon>
        <taxon>Edaphosphingomonas</taxon>
    </lineage>
</organism>
<protein>
    <recommendedName>
        <fullName evidence="6">ADP-dependent (S)-NAD(P)H-hydrate dehydratase</fullName>
        <ecNumber evidence="6">4.2.1.136</ecNumber>
    </recommendedName>
    <alternativeName>
        <fullName evidence="6">ADP-dependent NAD(P)HX dehydratase</fullName>
    </alternativeName>
</protein>
<keyword evidence="5 6" id="KW-0456">Lyase</keyword>
<dbReference type="SUPFAM" id="SSF53613">
    <property type="entry name" value="Ribokinase-like"/>
    <property type="match status" value="1"/>
</dbReference>
<dbReference type="GO" id="GO:0016301">
    <property type="term" value="F:kinase activity"/>
    <property type="evidence" value="ECO:0007669"/>
    <property type="project" value="UniProtKB-KW"/>
</dbReference>
<dbReference type="AlphaFoldDB" id="A0A239I2C1"/>
<evidence type="ECO:0000256" key="6">
    <source>
        <dbReference type="HAMAP-Rule" id="MF_01965"/>
    </source>
</evidence>
<dbReference type="RefSeq" id="WP_089220570.1">
    <property type="nucleotide sequence ID" value="NZ_FZOS01000021.1"/>
</dbReference>